<keyword evidence="2" id="KW-1185">Reference proteome</keyword>
<gene>
    <name evidence="1" type="ORF">A4U43_C07F37330</name>
</gene>
<dbReference type="Proteomes" id="UP000243459">
    <property type="component" value="Chromosome 7"/>
</dbReference>
<proteinExistence type="predicted"/>
<reference evidence="2" key="1">
    <citation type="journal article" date="2017" name="Nat. Commun.">
        <title>The asparagus genome sheds light on the origin and evolution of a young Y chromosome.</title>
        <authorList>
            <person name="Harkess A."/>
            <person name="Zhou J."/>
            <person name="Xu C."/>
            <person name="Bowers J.E."/>
            <person name="Van der Hulst R."/>
            <person name="Ayyampalayam S."/>
            <person name="Mercati F."/>
            <person name="Riccardi P."/>
            <person name="McKain M.R."/>
            <person name="Kakrana A."/>
            <person name="Tang H."/>
            <person name="Ray J."/>
            <person name="Groenendijk J."/>
            <person name="Arikit S."/>
            <person name="Mathioni S.M."/>
            <person name="Nakano M."/>
            <person name="Shan H."/>
            <person name="Telgmann-Rauber A."/>
            <person name="Kanno A."/>
            <person name="Yue Z."/>
            <person name="Chen H."/>
            <person name="Li W."/>
            <person name="Chen Y."/>
            <person name="Xu X."/>
            <person name="Zhang Y."/>
            <person name="Luo S."/>
            <person name="Chen H."/>
            <person name="Gao J."/>
            <person name="Mao Z."/>
            <person name="Pires J.C."/>
            <person name="Luo M."/>
            <person name="Kudrna D."/>
            <person name="Wing R.A."/>
            <person name="Meyers B.C."/>
            <person name="Yi K."/>
            <person name="Kong H."/>
            <person name="Lavrijsen P."/>
            <person name="Sunseri F."/>
            <person name="Falavigna A."/>
            <person name="Ye Y."/>
            <person name="Leebens-Mack J.H."/>
            <person name="Chen G."/>
        </authorList>
    </citation>
    <scope>NUCLEOTIDE SEQUENCE [LARGE SCALE GENOMIC DNA]</scope>
    <source>
        <strain evidence="2">cv. DH0086</strain>
    </source>
</reference>
<accession>A0A5P1EKZ4</accession>
<dbReference type="EMBL" id="CM007387">
    <property type="protein sequence ID" value="ONK65459.1"/>
    <property type="molecule type" value="Genomic_DNA"/>
</dbReference>
<organism evidence="1 2">
    <name type="scientific">Asparagus officinalis</name>
    <name type="common">Garden asparagus</name>
    <dbReference type="NCBI Taxonomy" id="4686"/>
    <lineage>
        <taxon>Eukaryota</taxon>
        <taxon>Viridiplantae</taxon>
        <taxon>Streptophyta</taxon>
        <taxon>Embryophyta</taxon>
        <taxon>Tracheophyta</taxon>
        <taxon>Spermatophyta</taxon>
        <taxon>Magnoliopsida</taxon>
        <taxon>Liliopsida</taxon>
        <taxon>Asparagales</taxon>
        <taxon>Asparagaceae</taxon>
        <taxon>Asparagoideae</taxon>
        <taxon>Asparagus</taxon>
    </lineage>
</organism>
<protein>
    <submittedName>
        <fullName evidence="1">Uncharacterized protein</fullName>
    </submittedName>
</protein>
<dbReference type="Gramene" id="ONK65459">
    <property type="protein sequence ID" value="ONK65459"/>
    <property type="gene ID" value="A4U43_C07F37330"/>
</dbReference>
<evidence type="ECO:0000313" key="2">
    <source>
        <dbReference type="Proteomes" id="UP000243459"/>
    </source>
</evidence>
<name>A0A5P1EKZ4_ASPOF</name>
<sequence length="108" mass="12085">MYKRLLSSQPVVSSSLKSCLRFSPAKEDFISLLLIVSKQIALFTNLPEIEFVTLRQCNSSKRMPIAIYFQQYAPFSEHSHNLQSLISSALLASIILDSLNYTALASIS</sequence>
<evidence type="ECO:0000313" key="1">
    <source>
        <dbReference type="EMBL" id="ONK65459.1"/>
    </source>
</evidence>
<dbReference type="AlphaFoldDB" id="A0A5P1EKZ4"/>